<keyword evidence="2" id="KW-0547">Nucleotide-binding</keyword>
<evidence type="ECO:0000256" key="6">
    <source>
        <dbReference type="SAM" id="MobiDB-lite"/>
    </source>
</evidence>
<dbReference type="SMART" id="SM00615">
    <property type="entry name" value="EPH_lbd"/>
    <property type="match status" value="1"/>
</dbReference>
<dbReference type="InterPro" id="IPR050449">
    <property type="entry name" value="Ephrin_rcpt_TKs"/>
</dbReference>
<dbReference type="InterPro" id="IPR008979">
    <property type="entry name" value="Galactose-bd-like_sf"/>
</dbReference>
<dbReference type="Gene3D" id="2.60.40.1770">
    <property type="entry name" value="ephrin a2 ectodomain"/>
    <property type="match status" value="1"/>
</dbReference>
<name>A0A6V7Y293_MELEN</name>
<evidence type="ECO:0000259" key="7">
    <source>
        <dbReference type="PROSITE" id="PS51550"/>
    </source>
</evidence>
<gene>
    <name evidence="8" type="ORF">MENT_LOCUS59632</name>
</gene>
<organism evidence="8 9">
    <name type="scientific">Meloidogyne enterolobii</name>
    <name type="common">Root-knot nematode worm</name>
    <name type="synonym">Meloidogyne mayaguensis</name>
    <dbReference type="NCBI Taxonomy" id="390850"/>
    <lineage>
        <taxon>Eukaryota</taxon>
        <taxon>Metazoa</taxon>
        <taxon>Ecdysozoa</taxon>
        <taxon>Nematoda</taxon>
        <taxon>Chromadorea</taxon>
        <taxon>Rhabditida</taxon>
        <taxon>Tylenchina</taxon>
        <taxon>Tylenchomorpha</taxon>
        <taxon>Tylenchoidea</taxon>
        <taxon>Meloidogynidae</taxon>
        <taxon>Meloidogyninae</taxon>
        <taxon>Meloidogyne</taxon>
    </lineage>
</organism>
<dbReference type="PROSITE" id="PS51550">
    <property type="entry name" value="EPH_LBD"/>
    <property type="match status" value="1"/>
</dbReference>
<dbReference type="EMBL" id="CAJEWN010002917">
    <property type="protein sequence ID" value="CAD2205790.1"/>
    <property type="molecule type" value="Genomic_DNA"/>
</dbReference>
<evidence type="ECO:0000256" key="5">
    <source>
        <dbReference type="ARBA" id="ARBA00023170"/>
    </source>
</evidence>
<comment type="caution">
    <text evidence="8">The sequence shown here is derived from an EMBL/GenBank/DDBJ whole genome shotgun (WGS) entry which is preliminary data.</text>
</comment>
<reference evidence="8 9" key="1">
    <citation type="submission" date="2020-08" db="EMBL/GenBank/DDBJ databases">
        <authorList>
            <person name="Koutsovoulos G."/>
            <person name="Danchin GJ E."/>
        </authorList>
    </citation>
    <scope>NUCLEOTIDE SEQUENCE [LARGE SCALE GENOMIC DNA]</scope>
</reference>
<feature type="domain" description="Eph LBD" evidence="7">
    <location>
        <begin position="32"/>
        <end position="228"/>
    </location>
</feature>
<dbReference type="Proteomes" id="UP000580250">
    <property type="component" value="Unassembled WGS sequence"/>
</dbReference>
<comment type="subcellular location">
    <subcellularLocation>
        <location evidence="1">Membrane</location>
        <topology evidence="1">Single-pass membrane protein</topology>
    </subcellularLocation>
</comment>
<feature type="compositionally biased region" description="Polar residues" evidence="6">
    <location>
        <begin position="168"/>
        <end position="178"/>
    </location>
</feature>
<dbReference type="GO" id="GO:0005524">
    <property type="term" value="F:ATP binding"/>
    <property type="evidence" value="ECO:0007669"/>
    <property type="project" value="UniProtKB-KW"/>
</dbReference>
<keyword evidence="5" id="KW-0675">Receptor</keyword>
<keyword evidence="4" id="KW-0472">Membrane</keyword>
<proteinExistence type="predicted"/>
<dbReference type="Gene3D" id="2.60.120.260">
    <property type="entry name" value="Galactose-binding domain-like"/>
    <property type="match status" value="1"/>
</dbReference>
<dbReference type="PANTHER" id="PTHR46877">
    <property type="entry name" value="EPH RECEPTOR A5"/>
    <property type="match status" value="1"/>
</dbReference>
<keyword evidence="3" id="KW-0067">ATP-binding</keyword>
<evidence type="ECO:0000313" key="8">
    <source>
        <dbReference type="EMBL" id="CAD2205790.1"/>
    </source>
</evidence>
<dbReference type="AlphaFoldDB" id="A0A6V7Y293"/>
<dbReference type="Pfam" id="PF01404">
    <property type="entry name" value="Ephrin_lbd"/>
    <property type="match status" value="1"/>
</dbReference>
<dbReference type="OrthoDB" id="4062651at2759"/>
<accession>A0A6V7Y293</accession>
<evidence type="ECO:0000256" key="1">
    <source>
        <dbReference type="ARBA" id="ARBA00004167"/>
    </source>
</evidence>
<dbReference type="SUPFAM" id="SSF49785">
    <property type="entry name" value="Galactose-binding domain-like"/>
    <property type="match status" value="1"/>
</dbReference>
<evidence type="ECO:0000256" key="2">
    <source>
        <dbReference type="ARBA" id="ARBA00022741"/>
    </source>
</evidence>
<evidence type="ECO:0000313" key="9">
    <source>
        <dbReference type="Proteomes" id="UP000580250"/>
    </source>
</evidence>
<dbReference type="GO" id="GO:0005886">
    <property type="term" value="C:plasma membrane"/>
    <property type="evidence" value="ECO:0007669"/>
    <property type="project" value="TreeGrafter"/>
</dbReference>
<dbReference type="PANTHER" id="PTHR46877:SF14">
    <property type="entry name" value="RECEPTOR PROTEIN-TYROSINE KINASE"/>
    <property type="match status" value="1"/>
</dbReference>
<evidence type="ECO:0000256" key="4">
    <source>
        <dbReference type="ARBA" id="ARBA00023136"/>
    </source>
</evidence>
<evidence type="ECO:0000256" key="3">
    <source>
        <dbReference type="ARBA" id="ARBA00022840"/>
    </source>
</evidence>
<feature type="region of interest" description="Disordered" evidence="6">
    <location>
        <begin position="168"/>
        <end position="190"/>
    </location>
</feature>
<sequence length="334" mass="38291">MDLSAMMPIIYLRGLLLLLLSFSTLYSTRALKVYLLDTLNATSELNWRTYSNQDEKDGWLEETMYSRSENKNHQVYSTCNYESTHDAENWLLIPFVERGEAQRFYLHFNFTIVRCAAVEALRTSGCKETLKLYAAQFNESEEKEFVKRKNWFNETKWDYVDTLASHSTTDTANNNQNKNEIERGGGNWKKKEKGIFKKTTNTNNNQIIINNKHIHKQIYYNVCPEYFSSLLHLPRTVSSRDPHGVVSVQGQCTSNSSPVATIISQQQQNSKNLQKLEKLVRRQFPALQPPTAICKADGSWQLVGSSTECVCDQGFVVSKINGMCTGGEEIFLIF</sequence>
<protein>
    <recommendedName>
        <fullName evidence="7">Eph LBD domain-containing protein</fullName>
    </recommendedName>
</protein>
<dbReference type="InterPro" id="IPR001090">
    <property type="entry name" value="Ephrin_rcpt_lig-bd_dom"/>
</dbReference>